<dbReference type="GO" id="GO:0015679">
    <property type="term" value="P:plasma membrane copper ion transport"/>
    <property type="evidence" value="ECO:0007669"/>
    <property type="project" value="TreeGrafter"/>
</dbReference>
<dbReference type="InParanoid" id="A0A1H9H4I5"/>
<dbReference type="RefSeq" id="WP_090168670.1">
    <property type="nucleotide sequence ID" value="NZ_FOFB01000012.1"/>
</dbReference>
<evidence type="ECO:0000256" key="1">
    <source>
        <dbReference type="ARBA" id="ARBA00009477"/>
    </source>
</evidence>
<feature type="region of interest" description="Disordered" evidence="3">
    <location>
        <begin position="25"/>
        <end position="66"/>
    </location>
</feature>
<organism evidence="7 8">
    <name type="scientific">Neolewinella agarilytica</name>
    <dbReference type="NCBI Taxonomy" id="478744"/>
    <lineage>
        <taxon>Bacteria</taxon>
        <taxon>Pseudomonadati</taxon>
        <taxon>Bacteroidota</taxon>
        <taxon>Saprospiria</taxon>
        <taxon>Saprospirales</taxon>
        <taxon>Lewinellaceae</taxon>
        <taxon>Neolewinella</taxon>
    </lineage>
</organism>
<keyword evidence="4" id="KW-0732">Signal</keyword>
<keyword evidence="2" id="KW-0813">Transport</keyword>
<dbReference type="InterPro" id="IPR058792">
    <property type="entry name" value="Beta-barrel_RND_2"/>
</dbReference>
<feature type="chain" id="PRO_5011755231" evidence="4">
    <location>
        <begin position="24"/>
        <end position="418"/>
    </location>
</feature>
<dbReference type="OrthoDB" id="9814657at2"/>
<dbReference type="STRING" id="478744.SAMN05444359_11211"/>
<dbReference type="GO" id="GO:0060003">
    <property type="term" value="P:copper ion export"/>
    <property type="evidence" value="ECO:0007669"/>
    <property type="project" value="TreeGrafter"/>
</dbReference>
<evidence type="ECO:0000256" key="2">
    <source>
        <dbReference type="ARBA" id="ARBA00022448"/>
    </source>
</evidence>
<dbReference type="InterPro" id="IPR006143">
    <property type="entry name" value="RND_pump_MFP"/>
</dbReference>
<dbReference type="InterPro" id="IPR051909">
    <property type="entry name" value="MFP_Cation_Efflux"/>
</dbReference>
<evidence type="ECO:0000256" key="4">
    <source>
        <dbReference type="SAM" id="SignalP"/>
    </source>
</evidence>
<feature type="compositionally biased region" description="Basic and acidic residues" evidence="3">
    <location>
        <begin position="25"/>
        <end position="44"/>
    </location>
</feature>
<dbReference type="EMBL" id="FOFB01000012">
    <property type="protein sequence ID" value="SEQ57158.1"/>
    <property type="molecule type" value="Genomic_DNA"/>
</dbReference>
<keyword evidence="8" id="KW-1185">Reference proteome</keyword>
<dbReference type="Gene3D" id="2.40.30.170">
    <property type="match status" value="1"/>
</dbReference>
<dbReference type="PANTHER" id="PTHR30097:SF4">
    <property type="entry name" value="SLR6042 PROTEIN"/>
    <property type="match status" value="1"/>
</dbReference>
<dbReference type="GO" id="GO:0016020">
    <property type="term" value="C:membrane"/>
    <property type="evidence" value="ECO:0007669"/>
    <property type="project" value="InterPro"/>
</dbReference>
<feature type="domain" description="CusB-like barrel-sandwich hybrid" evidence="5">
    <location>
        <begin position="107"/>
        <end position="251"/>
    </location>
</feature>
<dbReference type="AlphaFoldDB" id="A0A1H9H4I5"/>
<proteinExistence type="inferred from homology"/>
<dbReference type="GO" id="GO:0022857">
    <property type="term" value="F:transmembrane transporter activity"/>
    <property type="evidence" value="ECO:0007669"/>
    <property type="project" value="InterPro"/>
</dbReference>
<dbReference type="NCBIfam" id="TIGR01730">
    <property type="entry name" value="RND_mfp"/>
    <property type="match status" value="1"/>
</dbReference>
<dbReference type="SUPFAM" id="SSF111369">
    <property type="entry name" value="HlyD-like secretion proteins"/>
    <property type="match status" value="1"/>
</dbReference>
<sequence length="418" mass="46900">MKNFLFTTLALLLLTFLSTCDRAHEHQEGDGHDHDLPKKEMAADDHDEDHDDHGAEGGHDDHGDEGIHLTTEQIETMDIKFGDFSQMKINGYLSATATLGLPPNAYAAVSARAAGFIRNARNYVEGDYVKRGAVIAILENPEFIEHQRQYLETSAELLFLKQELDRQETLVKADAGILREVQRLRSQVAAKTANVKGIQQRLQYLGIKTDELTPDNITQRITLFAPRSGYITSISLHDGLYVEPSTELMEIIDEDHLHLELDVFERDVAKLEKGQRVTYQIPALGSQRYEAEVHVIGKEFNAENKTVRVHAHLKGDQPKFIRDLFAEARIWLTDQTVQALPEAAVLRDGESSYVFIAPAQRSGDEVEFEKLLVKPGATDDGYTAVELLNPLPKGMQIVTEGAYYVYAQSQAGELEHEH</sequence>
<feature type="domain" description="CusB-like beta-barrel" evidence="6">
    <location>
        <begin position="259"/>
        <end position="329"/>
    </location>
</feature>
<feature type="compositionally biased region" description="Basic and acidic residues" evidence="3">
    <location>
        <begin position="51"/>
        <end position="66"/>
    </location>
</feature>
<dbReference type="Proteomes" id="UP000199021">
    <property type="component" value="Unassembled WGS sequence"/>
</dbReference>
<feature type="signal peptide" evidence="4">
    <location>
        <begin position="1"/>
        <end position="23"/>
    </location>
</feature>
<dbReference type="PANTHER" id="PTHR30097">
    <property type="entry name" value="CATION EFFLUX SYSTEM PROTEIN CUSB"/>
    <property type="match status" value="1"/>
</dbReference>
<accession>A0A1H9H4I5</accession>
<name>A0A1H9H4I5_9BACT</name>
<evidence type="ECO:0000259" key="5">
    <source>
        <dbReference type="Pfam" id="PF25919"/>
    </source>
</evidence>
<dbReference type="Pfam" id="PF25954">
    <property type="entry name" value="Beta-barrel_RND_2"/>
    <property type="match status" value="1"/>
</dbReference>
<evidence type="ECO:0000256" key="3">
    <source>
        <dbReference type="SAM" id="MobiDB-lite"/>
    </source>
</evidence>
<gene>
    <name evidence="7" type="ORF">SAMN05444359_11211</name>
</gene>
<reference evidence="8" key="1">
    <citation type="submission" date="2016-10" db="EMBL/GenBank/DDBJ databases">
        <authorList>
            <person name="Varghese N."/>
            <person name="Submissions S."/>
        </authorList>
    </citation>
    <scope>NUCLEOTIDE SEQUENCE [LARGE SCALE GENOMIC DNA]</scope>
    <source>
        <strain evidence="8">DSM 24740</strain>
    </source>
</reference>
<evidence type="ECO:0000313" key="7">
    <source>
        <dbReference type="EMBL" id="SEQ57158.1"/>
    </source>
</evidence>
<comment type="similarity">
    <text evidence="1">Belongs to the membrane fusion protein (MFP) (TC 8.A.1) family.</text>
</comment>
<dbReference type="InterPro" id="IPR058790">
    <property type="entry name" value="BSH_CusB"/>
</dbReference>
<dbReference type="Gene3D" id="2.40.420.20">
    <property type="match status" value="1"/>
</dbReference>
<protein>
    <submittedName>
        <fullName evidence="7">Membrane fusion protein, cobalt-zinc-cadmium efflux system</fullName>
    </submittedName>
</protein>
<evidence type="ECO:0000313" key="8">
    <source>
        <dbReference type="Proteomes" id="UP000199021"/>
    </source>
</evidence>
<dbReference type="Pfam" id="PF25919">
    <property type="entry name" value="BSH_CusB"/>
    <property type="match status" value="1"/>
</dbReference>
<dbReference type="GO" id="GO:0030313">
    <property type="term" value="C:cell envelope"/>
    <property type="evidence" value="ECO:0007669"/>
    <property type="project" value="TreeGrafter"/>
</dbReference>
<evidence type="ECO:0000259" key="6">
    <source>
        <dbReference type="Pfam" id="PF25954"/>
    </source>
</evidence>